<reference evidence="2" key="1">
    <citation type="submission" date="2021-02" db="EMBL/GenBank/DDBJ databases">
        <authorList>
            <person name="Nowell W R."/>
        </authorList>
    </citation>
    <scope>NUCLEOTIDE SEQUENCE</scope>
</reference>
<organism evidence="2 3">
    <name type="scientific">Rotaria socialis</name>
    <dbReference type="NCBI Taxonomy" id="392032"/>
    <lineage>
        <taxon>Eukaryota</taxon>
        <taxon>Metazoa</taxon>
        <taxon>Spiralia</taxon>
        <taxon>Gnathifera</taxon>
        <taxon>Rotifera</taxon>
        <taxon>Eurotatoria</taxon>
        <taxon>Bdelloidea</taxon>
        <taxon>Philodinida</taxon>
        <taxon>Philodinidae</taxon>
        <taxon>Rotaria</taxon>
    </lineage>
</organism>
<evidence type="ECO:0000313" key="2">
    <source>
        <dbReference type="EMBL" id="CAF4485833.1"/>
    </source>
</evidence>
<dbReference type="Proteomes" id="UP000663851">
    <property type="component" value="Unassembled WGS sequence"/>
</dbReference>
<comment type="caution">
    <text evidence="2">The sequence shown here is derived from an EMBL/GenBank/DDBJ whole genome shotgun (WGS) entry which is preliminary data.</text>
</comment>
<proteinExistence type="predicted"/>
<protein>
    <recommendedName>
        <fullName evidence="1">C2H2-type domain-containing protein</fullName>
    </recommendedName>
</protein>
<accession>A0A820UD23</accession>
<dbReference type="InterPro" id="IPR013087">
    <property type="entry name" value="Znf_C2H2_type"/>
</dbReference>
<feature type="domain" description="C2H2-type" evidence="1">
    <location>
        <begin position="158"/>
        <end position="182"/>
    </location>
</feature>
<evidence type="ECO:0000259" key="1">
    <source>
        <dbReference type="PROSITE" id="PS00028"/>
    </source>
</evidence>
<dbReference type="EMBL" id="CAJOBO010003246">
    <property type="protein sequence ID" value="CAF4485833.1"/>
    <property type="molecule type" value="Genomic_DNA"/>
</dbReference>
<dbReference type="AlphaFoldDB" id="A0A820UD23"/>
<name>A0A820UD23_9BILA</name>
<dbReference type="PROSITE" id="PS00028">
    <property type="entry name" value="ZINC_FINGER_C2H2_1"/>
    <property type="match status" value="1"/>
</dbReference>
<gene>
    <name evidence="2" type="ORF">HFQ381_LOCUS26638</name>
</gene>
<sequence>MICDQIGIQLLTRDYSEVQKGKDICGRVCGVAKARTCSWISNGNDLLSANDIKESMEYAGGIKNTKITVAEIISGMGCLGKTNVPNISTIRPIEYNTKCMKVFKASNIGKDASVPYKNIDFSTNMRLTSAFTVPINDEDHAIVSKKISDRAHRLFFMCPLSGCTSTFESSADLDLHISTNLHKVPPQNPRTSNDIARRWVWGWDGFGSVQGSSNFFRFWFGLNLEKLEPWPSLVRSYISNESSPSAIAGSILKDHLQT</sequence>
<evidence type="ECO:0000313" key="3">
    <source>
        <dbReference type="Proteomes" id="UP000663851"/>
    </source>
</evidence>